<dbReference type="RefSeq" id="WP_274324085.1">
    <property type="nucleotide sequence ID" value="NZ_CP118158.1"/>
</dbReference>
<dbReference type="Proteomes" id="UP001596432">
    <property type="component" value="Unassembled WGS sequence"/>
</dbReference>
<accession>A0ABD5XTQ2</accession>
<evidence type="ECO:0000313" key="3">
    <source>
        <dbReference type="Proteomes" id="UP001596432"/>
    </source>
</evidence>
<organism evidence="2 3">
    <name type="scientific">Halosimplex aquaticum</name>
    <dbReference type="NCBI Taxonomy" id="3026162"/>
    <lineage>
        <taxon>Archaea</taxon>
        <taxon>Methanobacteriati</taxon>
        <taxon>Methanobacteriota</taxon>
        <taxon>Stenosarchaea group</taxon>
        <taxon>Halobacteria</taxon>
        <taxon>Halobacteriales</taxon>
        <taxon>Haloarculaceae</taxon>
        <taxon>Halosimplex</taxon>
    </lineage>
</organism>
<sequence>MTDDRDRARTSQEFWAGAASGSSRKMLARAQRWLEGPRPSRIMVNYQTMLNGRDSRWRDYDLFIDPGAYSMFAPPENGGQGLAEYPESTELYLQAIGALQPAKYAWRDYVCEDDVREFHDWTVKEQQQRTLEAHIECAKLHDILDISAEPVAVVQGWEPEDYQWHAQQLRDHDLVTDRVGIGTMCGRDDVEVCEEIVAAVREVLPEAELHAFGLDKRCYDSEFIIGEITSTDSLAYCYRYERPAGWSRWEYIFKLYLDHRAAWDDAVGGTEYQSRENRDRGQSSLEGFA</sequence>
<name>A0ABD5XTQ2_9EURY</name>
<evidence type="ECO:0000313" key="2">
    <source>
        <dbReference type="EMBL" id="MFC7138458.1"/>
    </source>
</evidence>
<evidence type="ECO:0000259" key="1">
    <source>
        <dbReference type="Pfam" id="PF23859"/>
    </source>
</evidence>
<dbReference type="InterPro" id="IPR055645">
    <property type="entry name" value="DpdA"/>
</dbReference>
<gene>
    <name evidence="2" type="ORF">ACFQMA_01230</name>
</gene>
<dbReference type="InterPro" id="IPR036511">
    <property type="entry name" value="TGT-like_sf"/>
</dbReference>
<protein>
    <recommendedName>
        <fullName evidence="1">DeoxyPurine in DNA protein A domain-containing protein</fullName>
    </recommendedName>
</protein>
<dbReference type="EMBL" id="JBHTAS010000001">
    <property type="protein sequence ID" value="MFC7138458.1"/>
    <property type="molecule type" value="Genomic_DNA"/>
</dbReference>
<dbReference type="Gene3D" id="3.20.20.105">
    <property type="entry name" value="Queuine tRNA-ribosyltransferase-like"/>
    <property type="match status" value="1"/>
</dbReference>
<keyword evidence="3" id="KW-1185">Reference proteome</keyword>
<feature type="domain" description="DeoxyPurine in DNA protein A" evidence="1">
    <location>
        <begin position="82"/>
        <end position="240"/>
    </location>
</feature>
<dbReference type="AlphaFoldDB" id="A0ABD5XTQ2"/>
<comment type="caution">
    <text evidence="2">The sequence shown here is derived from an EMBL/GenBank/DDBJ whole genome shotgun (WGS) entry which is preliminary data.</text>
</comment>
<dbReference type="GeneID" id="78818696"/>
<reference evidence="2 3" key="1">
    <citation type="journal article" date="2019" name="Int. J. Syst. Evol. Microbiol.">
        <title>The Global Catalogue of Microorganisms (GCM) 10K type strain sequencing project: providing services to taxonomists for standard genome sequencing and annotation.</title>
        <authorList>
            <consortium name="The Broad Institute Genomics Platform"/>
            <consortium name="The Broad Institute Genome Sequencing Center for Infectious Disease"/>
            <person name="Wu L."/>
            <person name="Ma J."/>
        </authorList>
    </citation>
    <scope>NUCLEOTIDE SEQUENCE [LARGE SCALE GENOMIC DNA]</scope>
    <source>
        <strain evidence="2 3">XZYJT29</strain>
    </source>
</reference>
<proteinExistence type="predicted"/>
<dbReference type="Pfam" id="PF23859">
    <property type="entry name" value="DpdA"/>
    <property type="match status" value="1"/>
</dbReference>